<dbReference type="EMBL" id="KU197013">
    <property type="protein sequence ID" value="AMW36088.1"/>
    <property type="molecule type" value="Genomic_DNA"/>
</dbReference>
<dbReference type="Proteomes" id="UP000223622">
    <property type="component" value="Segment"/>
</dbReference>
<proteinExistence type="predicted"/>
<name>A0A1I9L2A1_9CAUD</name>
<dbReference type="GeneID" id="54975998"/>
<accession>A0A1I9L2A1</accession>
<sequence length="103" mass="11666">MMYKNQTAMLIKSYENAVAWGGGDHEEALQAAVKSAFPNLPEEGQAELYTRIEEQWEGYRESLAPRKLWIGSVINNFMSDRIARYNRSLGSIAKVPDAKKVTE</sequence>
<protein>
    <submittedName>
        <fullName evidence="1">Uncharacterized protein</fullName>
    </submittedName>
</protein>
<keyword evidence="2" id="KW-1185">Reference proteome</keyword>
<organism evidence="1 2">
    <name type="scientific">Xanthomonas phage XAJ24</name>
    <dbReference type="NCBI Taxonomy" id="1775250"/>
    <lineage>
        <taxon>Viruses</taxon>
        <taxon>Duplodnaviria</taxon>
        <taxon>Heunggongvirae</taxon>
        <taxon>Uroviricota</taxon>
        <taxon>Caudoviricetes</taxon>
        <taxon>Autographivirales</taxon>
        <taxon>Autonotataviridae</taxon>
        <taxon>Gujervirinae</taxon>
        <taxon>Pradovirus</taxon>
        <taxon>Pradovirus XAJ24</taxon>
    </lineage>
</organism>
<reference evidence="1 2" key="1">
    <citation type="submission" date="2015-11" db="EMBL/GenBank/DDBJ databases">
        <title>Bacteriophages of Xanthomonas arboricola pv. juglandis: Characterization of two phages.</title>
        <authorList>
            <person name="Domotor D."/>
            <person name="Frank T."/>
            <person name="Rakhely G."/>
            <person name="Doffkay Z."/>
            <person name="Schneider G."/>
            <person name="Kovacs T."/>
        </authorList>
    </citation>
    <scope>NUCLEOTIDE SEQUENCE [LARGE SCALE GENOMIC DNA]</scope>
</reference>
<dbReference type="KEGG" id="vg:54975998"/>
<evidence type="ECO:0000313" key="2">
    <source>
        <dbReference type="Proteomes" id="UP000223622"/>
    </source>
</evidence>
<evidence type="ECO:0000313" key="1">
    <source>
        <dbReference type="EMBL" id="AMW36088.1"/>
    </source>
</evidence>
<dbReference type="RefSeq" id="YP_009785931.1">
    <property type="nucleotide sequence ID" value="NC_047762.1"/>
</dbReference>